<protein>
    <submittedName>
        <fullName evidence="1">Uncharacterized protein</fullName>
    </submittedName>
</protein>
<name>A0A165AUQ4_EXIGL</name>
<proteinExistence type="predicted"/>
<dbReference type="EMBL" id="KV426620">
    <property type="protein sequence ID" value="KZV79431.1"/>
    <property type="molecule type" value="Genomic_DNA"/>
</dbReference>
<dbReference type="OrthoDB" id="3245961at2759"/>
<dbReference type="STRING" id="1314781.A0A165AUQ4"/>
<gene>
    <name evidence="1" type="ORF">EXIGLDRAFT_632079</name>
</gene>
<evidence type="ECO:0000313" key="1">
    <source>
        <dbReference type="EMBL" id="KZV79431.1"/>
    </source>
</evidence>
<feature type="non-terminal residue" evidence="1">
    <location>
        <position position="102"/>
    </location>
</feature>
<reference evidence="1 2" key="1">
    <citation type="journal article" date="2016" name="Mol. Biol. Evol.">
        <title>Comparative Genomics of Early-Diverging Mushroom-Forming Fungi Provides Insights into the Origins of Lignocellulose Decay Capabilities.</title>
        <authorList>
            <person name="Nagy L.G."/>
            <person name="Riley R."/>
            <person name="Tritt A."/>
            <person name="Adam C."/>
            <person name="Daum C."/>
            <person name="Floudas D."/>
            <person name="Sun H."/>
            <person name="Yadav J.S."/>
            <person name="Pangilinan J."/>
            <person name="Larsson K.H."/>
            <person name="Matsuura K."/>
            <person name="Barry K."/>
            <person name="Labutti K."/>
            <person name="Kuo R."/>
            <person name="Ohm R.A."/>
            <person name="Bhattacharya S.S."/>
            <person name="Shirouzu T."/>
            <person name="Yoshinaga Y."/>
            <person name="Martin F.M."/>
            <person name="Grigoriev I.V."/>
            <person name="Hibbett D.S."/>
        </authorList>
    </citation>
    <scope>NUCLEOTIDE SEQUENCE [LARGE SCALE GENOMIC DNA]</scope>
    <source>
        <strain evidence="1 2">HHB12029</strain>
    </source>
</reference>
<accession>A0A165AUQ4</accession>
<evidence type="ECO:0000313" key="2">
    <source>
        <dbReference type="Proteomes" id="UP000077266"/>
    </source>
</evidence>
<dbReference type="AlphaFoldDB" id="A0A165AUQ4"/>
<dbReference type="InParanoid" id="A0A165AUQ4"/>
<dbReference type="Proteomes" id="UP000077266">
    <property type="component" value="Unassembled WGS sequence"/>
</dbReference>
<keyword evidence="2" id="KW-1185">Reference proteome</keyword>
<sequence>MRYEEKLEWKAANPPPTLLVGMSPALRKRYSRGYDNDPAFKGKGFDSDERSWYAGTRFYRGKDGLLFFRDADFMPRLCVPKGEQAAILRQVHESPFEMAHAG</sequence>
<organism evidence="1 2">
    <name type="scientific">Exidia glandulosa HHB12029</name>
    <dbReference type="NCBI Taxonomy" id="1314781"/>
    <lineage>
        <taxon>Eukaryota</taxon>
        <taxon>Fungi</taxon>
        <taxon>Dikarya</taxon>
        <taxon>Basidiomycota</taxon>
        <taxon>Agaricomycotina</taxon>
        <taxon>Agaricomycetes</taxon>
        <taxon>Auriculariales</taxon>
        <taxon>Exidiaceae</taxon>
        <taxon>Exidia</taxon>
    </lineage>
</organism>